<keyword evidence="6" id="KW-1185">Reference proteome</keyword>
<feature type="region of interest" description="Disordered" evidence="2">
    <location>
        <begin position="591"/>
        <end position="614"/>
    </location>
</feature>
<evidence type="ECO:0000256" key="1">
    <source>
        <dbReference type="ARBA" id="ARBA00022729"/>
    </source>
</evidence>
<keyword evidence="3" id="KW-0812">Transmembrane</keyword>
<organism evidence="5 6">
    <name type="scientific">Agromyces hippuratus</name>
    <dbReference type="NCBI Taxonomy" id="286438"/>
    <lineage>
        <taxon>Bacteria</taxon>
        <taxon>Bacillati</taxon>
        <taxon>Actinomycetota</taxon>
        <taxon>Actinomycetes</taxon>
        <taxon>Micrococcales</taxon>
        <taxon>Microbacteriaceae</taxon>
        <taxon>Agromyces</taxon>
    </lineage>
</organism>
<dbReference type="InterPro" id="IPR051417">
    <property type="entry name" value="SDr/BOS_complex"/>
</dbReference>
<dbReference type="AlphaFoldDB" id="A0A852WT42"/>
<feature type="compositionally biased region" description="Low complexity" evidence="2">
    <location>
        <begin position="602"/>
        <end position="614"/>
    </location>
</feature>
<evidence type="ECO:0008006" key="7">
    <source>
        <dbReference type="Google" id="ProtNLM"/>
    </source>
</evidence>
<dbReference type="EMBL" id="JACCFI010000001">
    <property type="protein sequence ID" value="NYG21432.1"/>
    <property type="molecule type" value="Genomic_DNA"/>
</dbReference>
<evidence type="ECO:0000313" key="5">
    <source>
        <dbReference type="EMBL" id="NYG21432.1"/>
    </source>
</evidence>
<reference evidence="5 6" key="1">
    <citation type="submission" date="2020-07" db="EMBL/GenBank/DDBJ databases">
        <title>Sequencing the genomes of 1000 actinobacteria strains.</title>
        <authorList>
            <person name="Klenk H.-P."/>
        </authorList>
    </citation>
    <scope>NUCLEOTIDE SEQUENCE [LARGE SCALE GENOMIC DNA]</scope>
    <source>
        <strain evidence="5 6">DSM 8598</strain>
    </source>
</reference>
<feature type="chain" id="PRO_5032875002" description="Alpha-amylase" evidence="4">
    <location>
        <begin position="32"/>
        <end position="650"/>
    </location>
</feature>
<evidence type="ECO:0000256" key="3">
    <source>
        <dbReference type="SAM" id="Phobius"/>
    </source>
</evidence>
<keyword evidence="1 4" id="KW-0732">Signal</keyword>
<evidence type="ECO:0000256" key="2">
    <source>
        <dbReference type="SAM" id="MobiDB-lite"/>
    </source>
</evidence>
<dbReference type="Gene3D" id="2.60.40.10">
    <property type="entry name" value="Immunoglobulins"/>
    <property type="match status" value="2"/>
</dbReference>
<dbReference type="Proteomes" id="UP000549066">
    <property type="component" value="Unassembled WGS sequence"/>
</dbReference>
<dbReference type="InterPro" id="IPR008969">
    <property type="entry name" value="CarboxyPept-like_regulatory"/>
</dbReference>
<keyword evidence="3" id="KW-0472">Membrane</keyword>
<comment type="caution">
    <text evidence="5">The sequence shown here is derived from an EMBL/GenBank/DDBJ whole genome shotgun (WGS) entry which is preliminary data.</text>
</comment>
<dbReference type="RefSeq" id="WP_179551380.1">
    <property type="nucleotide sequence ID" value="NZ_JACCFI010000001.1"/>
</dbReference>
<protein>
    <recommendedName>
        <fullName evidence="7">Alpha-amylase</fullName>
    </recommendedName>
</protein>
<proteinExistence type="predicted"/>
<dbReference type="PANTHER" id="PTHR23303">
    <property type="entry name" value="CARBOXYPEPTIDASE REGULATORY REGION-CONTAINING"/>
    <property type="match status" value="1"/>
</dbReference>
<dbReference type="Gene3D" id="2.60.40.1120">
    <property type="entry name" value="Carboxypeptidase-like, regulatory domain"/>
    <property type="match status" value="2"/>
</dbReference>
<feature type="transmembrane region" description="Helical" evidence="3">
    <location>
        <begin position="620"/>
        <end position="640"/>
    </location>
</feature>
<keyword evidence="3" id="KW-1133">Transmembrane helix</keyword>
<evidence type="ECO:0000313" key="6">
    <source>
        <dbReference type="Proteomes" id="UP000549066"/>
    </source>
</evidence>
<dbReference type="SUPFAM" id="SSF49478">
    <property type="entry name" value="Cna protein B-type domain"/>
    <property type="match status" value="1"/>
</dbReference>
<gene>
    <name evidence="5" type="ORF">BJY17_002179</name>
</gene>
<dbReference type="GO" id="GO:0005975">
    <property type="term" value="P:carbohydrate metabolic process"/>
    <property type="evidence" value="ECO:0007669"/>
    <property type="project" value="UniProtKB-ARBA"/>
</dbReference>
<dbReference type="Pfam" id="PF13620">
    <property type="entry name" value="CarboxypepD_reg"/>
    <property type="match status" value="3"/>
</dbReference>
<feature type="signal peptide" evidence="4">
    <location>
        <begin position="1"/>
        <end position="31"/>
    </location>
</feature>
<evidence type="ECO:0000256" key="4">
    <source>
        <dbReference type="SAM" id="SignalP"/>
    </source>
</evidence>
<dbReference type="SUPFAM" id="SSF49464">
    <property type="entry name" value="Carboxypeptidase regulatory domain-like"/>
    <property type="match status" value="3"/>
</dbReference>
<accession>A0A852WT42</accession>
<dbReference type="PANTHER" id="PTHR23303:SF14">
    <property type="entry name" value="BOS COMPLEX SUBUNIT NOMO1-RELATED"/>
    <property type="match status" value="1"/>
</dbReference>
<dbReference type="InterPro" id="IPR013783">
    <property type="entry name" value="Ig-like_fold"/>
</dbReference>
<name>A0A852WT42_9MICO</name>
<sequence length="650" mass="64586">MLRGNRMLIAGLAGLIAAAVVTTVAIAPASAATTASWAAWAPLTGAGGAFQTTMTLAGQPALAASVASDSRAGQVGVISGASAWLAQGTPVGAKYGSSQNQPYLNLRPKADTPAGASTTTYSFPTPTPSTNWTFVLGDIDADQVRISAVGADGAALTADELGFRGGFNYCAPGVVGKPSCAGDAADVPSWNPTTLTLTGNAAAADTSGASAWFEPSVPISSLTFVFARRSGLPVYQTWFASLARDITGTVTDAGTDPVDGVALNLVDASGTIVGTTTTAGGGLYGFPGFFATDGYTVEAVLSTGKIAVDASRKPADLSTADAVVDFTIRDIVPVAVSGNVSDSDGNPMPGVVVTIDGITTTTDTNGDYLFDTVPVGTHTATITTPDGYTVTTSPPPFTIPDGVETPITDVDFVVAANPMLSGTVTAAGAGVPGVTITATGPGGTRSTVTGADGGYRFPLLPTGDYTIEMTTPDGSIAVGPATRSESVAVDDVTGVDFAIAKTGSIEGAVAADDGTPFPGATITITGPDGSTPISSGPDGTYAADALPPGEYTMTLTVPAGYTVVGPTTLTVTITEAGEAFSDQDFVLLADAPTPTTPPSTPPAGGSTPTGTLPATGVDPAFGAAAWIALGTLVVGASAIATTRVRRRSMR</sequence>